<dbReference type="InterPro" id="IPR049431">
    <property type="entry name" value="UVSSA_C"/>
</dbReference>
<dbReference type="GO" id="GO:0009411">
    <property type="term" value="P:response to UV"/>
    <property type="evidence" value="ECO:0007669"/>
    <property type="project" value="InterPro"/>
</dbReference>
<proteinExistence type="inferred from homology"/>
<evidence type="ECO:0000256" key="4">
    <source>
        <dbReference type="ARBA" id="ARBA00022723"/>
    </source>
</evidence>
<evidence type="ECO:0000313" key="12">
    <source>
        <dbReference type="EMBL" id="KAF7849812.1"/>
    </source>
</evidence>
<dbReference type="GO" id="GO:0006283">
    <property type="term" value="P:transcription-coupled nucleotide-excision repair"/>
    <property type="evidence" value="ECO:0007669"/>
    <property type="project" value="TreeGrafter"/>
</dbReference>
<accession>A0A8T0CSQ4</accession>
<dbReference type="PANTHER" id="PTHR28670:SF1">
    <property type="entry name" value="UV-STIMULATED SCAFFOLD PROTEIN A"/>
    <property type="match status" value="1"/>
</dbReference>
<feature type="domain" description="UV-stimulated scaffold protein A C-terminal" evidence="11">
    <location>
        <begin position="401"/>
        <end position="502"/>
    </location>
</feature>
<keyword evidence="9" id="KW-0234">DNA repair</keyword>
<dbReference type="SUPFAM" id="SSF48464">
    <property type="entry name" value="ENTH/VHS domain"/>
    <property type="match status" value="1"/>
</dbReference>
<dbReference type="GO" id="GO:0005694">
    <property type="term" value="C:chromosome"/>
    <property type="evidence" value="ECO:0007669"/>
    <property type="project" value="UniProtKB-SubCell"/>
</dbReference>
<evidence type="ECO:0000256" key="5">
    <source>
        <dbReference type="ARBA" id="ARBA00022763"/>
    </source>
</evidence>
<dbReference type="GO" id="GO:0000993">
    <property type="term" value="F:RNA polymerase II complex binding"/>
    <property type="evidence" value="ECO:0007669"/>
    <property type="project" value="TreeGrafter"/>
</dbReference>
<dbReference type="GO" id="GO:0008270">
    <property type="term" value="F:zinc ion binding"/>
    <property type="evidence" value="ECO:0007669"/>
    <property type="project" value="UniProtKB-KW"/>
</dbReference>
<keyword evidence="3" id="KW-0158">Chromosome</keyword>
<keyword evidence="8" id="KW-0175">Coiled coil</keyword>
<sequence>MEEEEVGRVRQLIEKATDTTAAEVDPRLLKAIKSVVRHSDSELRTAAQTLMSLMKRNHSQVRYMSLLIIDELFMRSKLFRTLIVENLDQLLSFSMGFRKNMPLPAPQAVASRLHSKAIEFLEKWNASFGVHYRQLRLGFDYCKNNLRLQFPDIQGNATRIQQERREREIRTQEILHKKFKTLKESFPLIKEEIQSTVNEIEECLDIVSTKEEPVPPVPLDDEDCDDFRSREILQLRLASLKEAEKVHEDMDNKVLFDVLRELYRLLVTRHLVSVQQWISVVVKVDVTDNRQRDSTLKELINIQNKIQFVKRKCEELVSALPTTAKQNLEEEEDIWEEGKIEPRDNGSSTTLRNQYENPSVPSTSGLESMTSGGSIGESGGSKASIESGGGKNNSRTKLLVEAPVMRWGPYLDNWGSNSGVLANQRGLDLESHWGRVDYDAVIPAEKIAELSVQATLYKEEQVNIKPCHAPLSRGGLCQRRDLKVCPFHGPIIPRDSAGNPLDQNVSADGRTYGPETDLVKQLAKQAVKNVRTRDREDIEKRINDKQSLKRAKLAKIREHNEAVLREAALASTSRSADIAEDIDGIGTDKPSSRKKKETLASMLRKKVTTKDRLSERLLNARTTDATVRQLRSDEDSCYREAFPNQW</sequence>
<keyword evidence="7" id="KW-0862">Zinc</keyword>
<dbReference type="Gramene" id="rna-gnl|WGS:JABURB|Cocit.L0271.1">
    <property type="protein sequence ID" value="cds-KAF7849812.1"/>
    <property type="gene ID" value="gene-BT93_L0271"/>
</dbReference>
<dbReference type="AlphaFoldDB" id="A0A8T0CSQ4"/>
<dbReference type="Proteomes" id="UP000806378">
    <property type="component" value="Unassembled WGS sequence"/>
</dbReference>
<evidence type="ECO:0000256" key="1">
    <source>
        <dbReference type="ARBA" id="ARBA00004286"/>
    </source>
</evidence>
<evidence type="ECO:0000259" key="11">
    <source>
        <dbReference type="Pfam" id="PF09740"/>
    </source>
</evidence>
<evidence type="ECO:0000256" key="6">
    <source>
        <dbReference type="ARBA" id="ARBA00022771"/>
    </source>
</evidence>
<dbReference type="EMBL" id="MU089701">
    <property type="protein sequence ID" value="KAF7849812.1"/>
    <property type="molecule type" value="Genomic_DNA"/>
</dbReference>
<name>A0A8T0CSQ4_CORYI</name>
<keyword evidence="4" id="KW-0479">Metal-binding</keyword>
<protein>
    <recommendedName>
        <fullName evidence="11">UV-stimulated scaffold protein A C-terminal domain-containing protein</fullName>
    </recommendedName>
</protein>
<dbReference type="InterPro" id="IPR008942">
    <property type="entry name" value="ENTH_VHS"/>
</dbReference>
<comment type="caution">
    <text evidence="12">The sequence shown here is derived from an EMBL/GenBank/DDBJ whole genome shotgun (WGS) entry which is preliminary data.</text>
</comment>
<evidence type="ECO:0000256" key="2">
    <source>
        <dbReference type="ARBA" id="ARBA00009240"/>
    </source>
</evidence>
<evidence type="ECO:0000256" key="8">
    <source>
        <dbReference type="ARBA" id="ARBA00023054"/>
    </source>
</evidence>
<feature type="region of interest" description="Disordered" evidence="10">
    <location>
        <begin position="328"/>
        <end position="394"/>
    </location>
</feature>
<dbReference type="InterPro" id="IPR018610">
    <property type="entry name" value="UVSSA"/>
</dbReference>
<dbReference type="PANTHER" id="PTHR28670">
    <property type="entry name" value="UV-STIMULATED SCAFFOLD PROTEIN A"/>
    <property type="match status" value="1"/>
</dbReference>
<comment type="subcellular location">
    <subcellularLocation>
        <location evidence="1">Chromosome</location>
    </subcellularLocation>
</comment>
<dbReference type="Pfam" id="PF20867">
    <property type="entry name" value="UVSSA_N"/>
    <property type="match status" value="1"/>
</dbReference>
<gene>
    <name evidence="12" type="ORF">BT93_L0271</name>
</gene>
<organism evidence="12 13">
    <name type="scientific">Corymbia citriodora subsp. variegata</name>
    <dbReference type="NCBI Taxonomy" id="360336"/>
    <lineage>
        <taxon>Eukaryota</taxon>
        <taxon>Viridiplantae</taxon>
        <taxon>Streptophyta</taxon>
        <taxon>Embryophyta</taxon>
        <taxon>Tracheophyta</taxon>
        <taxon>Spermatophyta</taxon>
        <taxon>Magnoliopsida</taxon>
        <taxon>eudicotyledons</taxon>
        <taxon>Gunneridae</taxon>
        <taxon>Pentapetalae</taxon>
        <taxon>rosids</taxon>
        <taxon>malvids</taxon>
        <taxon>Myrtales</taxon>
        <taxon>Myrtaceae</taxon>
        <taxon>Myrtoideae</taxon>
        <taxon>Eucalypteae</taxon>
        <taxon>Corymbia</taxon>
    </lineage>
</organism>
<dbReference type="OrthoDB" id="5594015at2759"/>
<keyword evidence="6" id="KW-0863">Zinc-finger</keyword>
<comment type="similarity">
    <text evidence="2">Belongs to the UVSSA family.</text>
</comment>
<keyword evidence="5" id="KW-0227">DNA damage</keyword>
<evidence type="ECO:0000256" key="7">
    <source>
        <dbReference type="ARBA" id="ARBA00022833"/>
    </source>
</evidence>
<dbReference type="Pfam" id="PF09740">
    <property type="entry name" value="DUF2043"/>
    <property type="match status" value="1"/>
</dbReference>
<dbReference type="InterPro" id="IPR049408">
    <property type="entry name" value="UVSSA_N_a-solenoid_rpt"/>
</dbReference>
<evidence type="ECO:0000256" key="9">
    <source>
        <dbReference type="ARBA" id="ARBA00023204"/>
    </source>
</evidence>
<evidence type="ECO:0000256" key="3">
    <source>
        <dbReference type="ARBA" id="ARBA00022454"/>
    </source>
</evidence>
<feature type="compositionally biased region" description="Polar residues" evidence="10">
    <location>
        <begin position="345"/>
        <end position="370"/>
    </location>
</feature>
<reference evidence="12" key="1">
    <citation type="submission" date="2020-05" db="EMBL/GenBank/DDBJ databases">
        <title>WGS assembly of Corymbia citriodora subspecies variegata.</title>
        <authorList>
            <person name="Barry K."/>
            <person name="Hundley H."/>
            <person name="Shu S."/>
            <person name="Jenkins J."/>
            <person name="Grimwood J."/>
            <person name="Baten A."/>
        </authorList>
    </citation>
    <scope>NUCLEOTIDE SEQUENCE</scope>
    <source>
        <strain evidence="12">CV2-018</strain>
    </source>
</reference>
<evidence type="ECO:0000313" key="13">
    <source>
        <dbReference type="Proteomes" id="UP000806378"/>
    </source>
</evidence>
<keyword evidence="13" id="KW-1185">Reference proteome</keyword>
<evidence type="ECO:0000256" key="10">
    <source>
        <dbReference type="SAM" id="MobiDB-lite"/>
    </source>
</evidence>